<name>A0A7C5V0H5_9FIRM</name>
<evidence type="ECO:0000313" key="1">
    <source>
        <dbReference type="EMBL" id="HHS01266.1"/>
    </source>
</evidence>
<gene>
    <name evidence="1" type="ORF">ENL71_01815</name>
</gene>
<sequence>MSSEKIKESINSMNFMQIEVDGKKVLLKAKLEQEAKEILQVMKIEIPKNLMMIEEALEKYGVCK</sequence>
<accession>A0A7C5V0H5</accession>
<dbReference type="AlphaFoldDB" id="A0A7C5V0H5"/>
<comment type="caution">
    <text evidence="1">The sequence shown here is derived from an EMBL/GenBank/DDBJ whole genome shotgun (WGS) entry which is preliminary data.</text>
</comment>
<organism evidence="1">
    <name type="scientific">Caldicellulosiruptor owensensis</name>
    <dbReference type="NCBI Taxonomy" id="55205"/>
    <lineage>
        <taxon>Bacteria</taxon>
        <taxon>Bacillati</taxon>
        <taxon>Bacillota</taxon>
        <taxon>Bacillota incertae sedis</taxon>
        <taxon>Caldicellulosiruptorales</taxon>
        <taxon>Caldicellulosiruptoraceae</taxon>
        <taxon>Caldicellulosiruptor</taxon>
    </lineage>
</organism>
<protein>
    <submittedName>
        <fullName evidence="1">Uncharacterized protein</fullName>
    </submittedName>
</protein>
<dbReference type="EMBL" id="DRUZ01000026">
    <property type="protein sequence ID" value="HHS01266.1"/>
    <property type="molecule type" value="Genomic_DNA"/>
</dbReference>
<proteinExistence type="predicted"/>
<reference evidence="1" key="1">
    <citation type="journal article" date="2020" name="mSystems">
        <title>Genome- and Community-Level Interaction Insights into Carbon Utilization and Element Cycling Functions of Hydrothermarchaeota in Hydrothermal Sediment.</title>
        <authorList>
            <person name="Zhou Z."/>
            <person name="Liu Y."/>
            <person name="Xu W."/>
            <person name="Pan J."/>
            <person name="Luo Z.H."/>
            <person name="Li M."/>
        </authorList>
    </citation>
    <scope>NUCLEOTIDE SEQUENCE [LARGE SCALE GENOMIC DNA]</scope>
    <source>
        <strain evidence="1">SpSt-102</strain>
    </source>
</reference>